<gene>
    <name evidence="3" type="ORF">PHLGIDRAFT_75091</name>
</gene>
<evidence type="ECO:0000313" key="3">
    <source>
        <dbReference type="EMBL" id="KIP04937.1"/>
    </source>
</evidence>
<feature type="compositionally biased region" description="Basic and acidic residues" evidence="1">
    <location>
        <begin position="25"/>
        <end position="43"/>
    </location>
</feature>
<dbReference type="STRING" id="745531.A0A0C3S4C8"/>
<dbReference type="Pfam" id="PF09994">
    <property type="entry name" value="T6SS_Tle1-like_cat"/>
    <property type="match status" value="1"/>
</dbReference>
<evidence type="ECO:0000259" key="2">
    <source>
        <dbReference type="Pfam" id="PF09994"/>
    </source>
</evidence>
<accession>A0A0C3S4C8</accession>
<dbReference type="InterPro" id="IPR018712">
    <property type="entry name" value="Tle1-like_cat"/>
</dbReference>
<feature type="domain" description="T6SS Phospholipase effector Tle1-like catalytic" evidence="2">
    <location>
        <begin position="67"/>
        <end position="356"/>
    </location>
</feature>
<proteinExistence type="predicted"/>
<feature type="compositionally biased region" description="Polar residues" evidence="1">
    <location>
        <begin position="1"/>
        <end position="14"/>
    </location>
</feature>
<dbReference type="AlphaFoldDB" id="A0A0C3S4C8"/>
<name>A0A0C3S4C8_PHLG1</name>
<dbReference type="PANTHER" id="PTHR33840:SF2">
    <property type="entry name" value="TLE1 PHOSPHOLIPASE DOMAIN-CONTAINING PROTEIN"/>
    <property type="match status" value="1"/>
</dbReference>
<dbReference type="EMBL" id="KN840558">
    <property type="protein sequence ID" value="KIP04937.1"/>
    <property type="molecule type" value="Genomic_DNA"/>
</dbReference>
<dbReference type="HOGENOM" id="CLU_005049_5_0_1"/>
<organism evidence="3 4">
    <name type="scientific">Phlebiopsis gigantea (strain 11061_1 CR5-6)</name>
    <name type="common">White-rot fungus</name>
    <name type="synonym">Peniophora gigantea</name>
    <dbReference type="NCBI Taxonomy" id="745531"/>
    <lineage>
        <taxon>Eukaryota</taxon>
        <taxon>Fungi</taxon>
        <taxon>Dikarya</taxon>
        <taxon>Basidiomycota</taxon>
        <taxon>Agaricomycotina</taxon>
        <taxon>Agaricomycetes</taxon>
        <taxon>Polyporales</taxon>
        <taxon>Phanerochaetaceae</taxon>
        <taxon>Phlebiopsis</taxon>
    </lineage>
</organism>
<dbReference type="PANTHER" id="PTHR33840">
    <property type="match status" value="1"/>
</dbReference>
<protein>
    <recommendedName>
        <fullName evidence="2">T6SS Phospholipase effector Tle1-like catalytic domain-containing protein</fullName>
    </recommendedName>
</protein>
<keyword evidence="4" id="KW-1185">Reference proteome</keyword>
<reference evidence="3 4" key="1">
    <citation type="journal article" date="2014" name="PLoS Genet.">
        <title>Analysis of the Phlebiopsis gigantea genome, transcriptome and secretome provides insight into its pioneer colonization strategies of wood.</title>
        <authorList>
            <person name="Hori C."/>
            <person name="Ishida T."/>
            <person name="Igarashi K."/>
            <person name="Samejima M."/>
            <person name="Suzuki H."/>
            <person name="Master E."/>
            <person name="Ferreira P."/>
            <person name="Ruiz-Duenas F.J."/>
            <person name="Held B."/>
            <person name="Canessa P."/>
            <person name="Larrondo L.F."/>
            <person name="Schmoll M."/>
            <person name="Druzhinina I.S."/>
            <person name="Kubicek C.P."/>
            <person name="Gaskell J.A."/>
            <person name="Kersten P."/>
            <person name="St John F."/>
            <person name="Glasner J."/>
            <person name="Sabat G."/>
            <person name="Splinter BonDurant S."/>
            <person name="Syed K."/>
            <person name="Yadav J."/>
            <person name="Mgbeahuruike A.C."/>
            <person name="Kovalchuk A."/>
            <person name="Asiegbu F.O."/>
            <person name="Lackner G."/>
            <person name="Hoffmeister D."/>
            <person name="Rencoret J."/>
            <person name="Gutierrez A."/>
            <person name="Sun H."/>
            <person name="Lindquist E."/>
            <person name="Barry K."/>
            <person name="Riley R."/>
            <person name="Grigoriev I.V."/>
            <person name="Henrissat B."/>
            <person name="Kues U."/>
            <person name="Berka R.M."/>
            <person name="Martinez A.T."/>
            <person name="Covert S.F."/>
            <person name="Blanchette R.A."/>
            <person name="Cullen D."/>
        </authorList>
    </citation>
    <scope>NUCLEOTIDE SEQUENCE [LARGE SCALE GENOMIC DNA]</scope>
    <source>
        <strain evidence="3 4">11061_1 CR5-6</strain>
    </source>
</reference>
<evidence type="ECO:0000313" key="4">
    <source>
        <dbReference type="Proteomes" id="UP000053257"/>
    </source>
</evidence>
<dbReference type="OrthoDB" id="3162439at2759"/>
<dbReference type="InterPro" id="IPR029058">
    <property type="entry name" value="AB_hydrolase_fold"/>
</dbReference>
<dbReference type="SUPFAM" id="SSF53474">
    <property type="entry name" value="alpha/beta-Hydrolases"/>
    <property type="match status" value="1"/>
</dbReference>
<sequence length="508" mass="56698">MSSEAESSTTSRPTNPFVATDASDDDHHAQGDDHDAPVAHHDFAPTNPAADALPTSPSYIPLSHPARTLVLCFDGTGDQFDADNSNVVQFFSMLKKDDRKQQMVYYQAGIGTYTSPQVATPLMAKLSKTLDAMVAWNLDAHVMDGYEFLMQNYEAGDKICIFGFSRGAYTAQALAGMVHKVGLLPAHNYQQVPFAYKMYTRTSATGWAQSTLFKKTFSIDVDVEFVGVWDTVCSVGLVGRRLPFTTSNTSVKTFRHAVSLDERRAKFRANLFNRPRAQERALGTHPGDMPKAGQIEERQTQKDLERQFGQQEATQLETDVKEVWFAGCHCDVGGGSVPNMTHHNLARIPLRWMVRQCFLADTGIRFHAARLRGIGLDPGALYPTVRERPEGLYLRPGTTVPDGGAGARLSEEEEDLADALCPIYDQLALRRGWWALEVVPLRHRVQLEDDSWVSERTMNLGRGRVVPNQRVQGVHVHRSVKMRMEADGLRGGRYTPRAKFEVEPTWVD</sequence>
<feature type="region of interest" description="Disordered" evidence="1">
    <location>
        <begin position="1"/>
        <end position="58"/>
    </location>
</feature>
<dbReference type="Proteomes" id="UP000053257">
    <property type="component" value="Unassembled WGS sequence"/>
</dbReference>
<evidence type="ECO:0000256" key="1">
    <source>
        <dbReference type="SAM" id="MobiDB-lite"/>
    </source>
</evidence>